<dbReference type="InterPro" id="IPR052777">
    <property type="entry name" value="Acetyltransferase_Enz"/>
</dbReference>
<dbReference type="PANTHER" id="PTHR43305:SF1">
    <property type="entry name" value="FAMILY N-ACETYLTRANSFERASE, PUTATIVE (AFU_ORTHOLOGUE AFUA_2G01380)-RELATED"/>
    <property type="match status" value="1"/>
</dbReference>
<dbReference type="InterPro" id="IPR000182">
    <property type="entry name" value="GNAT_dom"/>
</dbReference>
<dbReference type="Pfam" id="PF00583">
    <property type="entry name" value="Acetyltransf_1"/>
    <property type="match status" value="1"/>
</dbReference>
<accession>A0A1G7M3F8</accession>
<dbReference type="PANTHER" id="PTHR43305">
    <property type="entry name" value="FAMILY N-ACETYLTRANSFERASE, PUTATIVE (AFU_ORTHOLOGUE AFUA_2G01380)-RELATED"/>
    <property type="match status" value="1"/>
</dbReference>
<name>A0A1G7M3F8_9BACT</name>
<dbReference type="Proteomes" id="UP000182427">
    <property type="component" value="Chromosome I"/>
</dbReference>
<dbReference type="CDD" id="cd04301">
    <property type="entry name" value="NAT_SF"/>
    <property type="match status" value="1"/>
</dbReference>
<dbReference type="EMBL" id="LT629690">
    <property type="protein sequence ID" value="SDF56342.1"/>
    <property type="molecule type" value="Genomic_DNA"/>
</dbReference>
<keyword evidence="3" id="KW-1185">Reference proteome</keyword>
<dbReference type="RefSeq" id="WP_083345590.1">
    <property type="nucleotide sequence ID" value="NZ_LT629690.1"/>
</dbReference>
<dbReference type="PROSITE" id="PS51186">
    <property type="entry name" value="GNAT"/>
    <property type="match status" value="1"/>
</dbReference>
<dbReference type="InterPro" id="IPR016181">
    <property type="entry name" value="Acyl_CoA_acyltransferase"/>
</dbReference>
<dbReference type="Gene3D" id="3.40.630.30">
    <property type="match status" value="1"/>
</dbReference>
<dbReference type="OrthoDB" id="7205533at2"/>
<dbReference type="AlphaFoldDB" id="A0A1G7M3F8"/>
<proteinExistence type="predicted"/>
<organism evidence="2 3">
    <name type="scientific">Terriglobus roseus</name>
    <dbReference type="NCBI Taxonomy" id="392734"/>
    <lineage>
        <taxon>Bacteria</taxon>
        <taxon>Pseudomonadati</taxon>
        <taxon>Acidobacteriota</taxon>
        <taxon>Terriglobia</taxon>
        <taxon>Terriglobales</taxon>
        <taxon>Acidobacteriaceae</taxon>
        <taxon>Terriglobus</taxon>
    </lineage>
</organism>
<gene>
    <name evidence="2" type="ORF">SAMN05444167_2690</name>
</gene>
<reference evidence="3" key="1">
    <citation type="submission" date="2016-10" db="EMBL/GenBank/DDBJ databases">
        <authorList>
            <person name="Varghese N."/>
            <person name="Submissions S."/>
        </authorList>
    </citation>
    <scope>NUCLEOTIDE SEQUENCE [LARGE SCALE GENOMIC DNA]</scope>
    <source>
        <strain evidence="3">GAS232</strain>
    </source>
</reference>
<evidence type="ECO:0000259" key="1">
    <source>
        <dbReference type="PROSITE" id="PS51186"/>
    </source>
</evidence>
<dbReference type="GO" id="GO:0016747">
    <property type="term" value="F:acyltransferase activity, transferring groups other than amino-acyl groups"/>
    <property type="evidence" value="ECO:0007669"/>
    <property type="project" value="InterPro"/>
</dbReference>
<feature type="domain" description="N-acetyltransferase" evidence="1">
    <location>
        <begin position="9"/>
        <end position="171"/>
    </location>
</feature>
<protein>
    <submittedName>
        <fullName evidence="2">Carbonic anhydrase</fullName>
    </submittedName>
</protein>
<sequence length="171" mass="19180">MSVADANPITIRAARWPQDLPAAQLLLRHYAEFLVHNPAGPVNICLTDYEKELATLPERYLEPEAVLLLAFREDEAVGCVAIKQRRDRPGSCEMKRLWTEPSTRGAGLGRKLIQAAMDWSRAQGATELLLDTVAEAMPDAVLLYRRMGFVETERHNTNPIPGLLFMKVDLL</sequence>
<dbReference type="SUPFAM" id="SSF55729">
    <property type="entry name" value="Acyl-CoA N-acyltransferases (Nat)"/>
    <property type="match status" value="1"/>
</dbReference>
<evidence type="ECO:0000313" key="2">
    <source>
        <dbReference type="EMBL" id="SDF56342.1"/>
    </source>
</evidence>
<evidence type="ECO:0000313" key="3">
    <source>
        <dbReference type="Proteomes" id="UP000182427"/>
    </source>
</evidence>